<evidence type="ECO:0000313" key="2">
    <source>
        <dbReference type="EMBL" id="NNV55864.1"/>
    </source>
</evidence>
<dbReference type="SUPFAM" id="SSF48371">
    <property type="entry name" value="ARM repeat"/>
    <property type="match status" value="1"/>
</dbReference>
<accession>A0A8J8JUR8</accession>
<dbReference type="Proteomes" id="UP000598971">
    <property type="component" value="Unassembled WGS sequence"/>
</dbReference>
<dbReference type="AlphaFoldDB" id="A0A8J8JUR8"/>
<keyword evidence="3" id="KW-1185">Reference proteome</keyword>
<reference evidence="2" key="1">
    <citation type="submission" date="2019-10" db="EMBL/GenBank/DDBJ databases">
        <title>Draft genome sequence of Panacibacter sp. KCS-6.</title>
        <authorList>
            <person name="Yim K.J."/>
        </authorList>
    </citation>
    <scope>NUCLEOTIDE SEQUENCE</scope>
    <source>
        <strain evidence="2">KCS-6</strain>
    </source>
</reference>
<protein>
    <recommendedName>
        <fullName evidence="4">HEAT repeat domain-containing protein</fullName>
    </recommendedName>
</protein>
<organism evidence="2 3">
    <name type="scientific">Limnovirga soli</name>
    <dbReference type="NCBI Taxonomy" id="2656915"/>
    <lineage>
        <taxon>Bacteria</taxon>
        <taxon>Pseudomonadati</taxon>
        <taxon>Bacteroidota</taxon>
        <taxon>Chitinophagia</taxon>
        <taxon>Chitinophagales</taxon>
        <taxon>Chitinophagaceae</taxon>
        <taxon>Limnovirga</taxon>
    </lineage>
</organism>
<dbReference type="RefSeq" id="WP_171607792.1">
    <property type="nucleotide sequence ID" value="NZ_WHPF01000006.1"/>
</dbReference>
<evidence type="ECO:0008006" key="4">
    <source>
        <dbReference type="Google" id="ProtNLM"/>
    </source>
</evidence>
<evidence type="ECO:0000313" key="3">
    <source>
        <dbReference type="Proteomes" id="UP000598971"/>
    </source>
</evidence>
<proteinExistence type="predicted"/>
<dbReference type="InterPro" id="IPR016024">
    <property type="entry name" value="ARM-type_fold"/>
</dbReference>
<name>A0A8J8JUR8_9BACT</name>
<gene>
    <name evidence="2" type="ORF">GD597_10370</name>
</gene>
<dbReference type="Gene3D" id="1.25.10.10">
    <property type="entry name" value="Leucine-rich Repeat Variant"/>
    <property type="match status" value="1"/>
</dbReference>
<dbReference type="InterPro" id="IPR011989">
    <property type="entry name" value="ARM-like"/>
</dbReference>
<sequence length="375" mass="43406">MNSLLTIFNDFAAPFLGSHYREFKYLFLFYLVISFLALTITLFIIVIFHRGSKTIKAIRDEKVFKLFQSVITTVMFYEPDDVLYEKELNHFQTNYLNKDRANKDMLIAEILKLNSQLSGDITIKLHDYYISSGLVNYSYDLLNNKKWHTQARGIRQLSDMAVLEAYDKIAAKISTGTRLLNHEAQLGILRIKGPEALNDFLHIKTYLSEWQQINILSIIDKFEKNTFPDFRPWLSSPNHSLIQMGVRLIVKFQQVDAIDNLILLLHHEDESIKKITIWAMGELFVDSVIPTLIEHFEESSDSIKIEILQAISKMGNDDCLAFLKEKITNSDFNIKLEAARSIKLLFGISTLNELQPEMEDETTKLIIEQVKTENL</sequence>
<keyword evidence="1" id="KW-1133">Transmembrane helix</keyword>
<keyword evidence="1" id="KW-0812">Transmembrane</keyword>
<dbReference type="EMBL" id="WHPF01000006">
    <property type="protein sequence ID" value="NNV55864.1"/>
    <property type="molecule type" value="Genomic_DNA"/>
</dbReference>
<comment type="caution">
    <text evidence="2">The sequence shown here is derived from an EMBL/GenBank/DDBJ whole genome shotgun (WGS) entry which is preliminary data.</text>
</comment>
<feature type="transmembrane region" description="Helical" evidence="1">
    <location>
        <begin position="25"/>
        <end position="48"/>
    </location>
</feature>
<keyword evidence="1" id="KW-0472">Membrane</keyword>
<evidence type="ECO:0000256" key="1">
    <source>
        <dbReference type="SAM" id="Phobius"/>
    </source>
</evidence>